<dbReference type="InterPro" id="IPR050095">
    <property type="entry name" value="ECF_ABC_transporter_ATP-bd"/>
</dbReference>
<keyword evidence="8" id="KW-0472">Membrane</keyword>
<gene>
    <name evidence="10" type="ORF">SAMN05518684_109140</name>
</gene>
<dbReference type="RefSeq" id="WP_093052583.1">
    <property type="nucleotide sequence ID" value="NZ_FOGT01000009.1"/>
</dbReference>
<evidence type="ECO:0000256" key="3">
    <source>
        <dbReference type="ARBA" id="ARBA00022448"/>
    </source>
</evidence>
<dbReference type="GO" id="GO:0015087">
    <property type="term" value="F:cobalt ion transmembrane transporter activity"/>
    <property type="evidence" value="ECO:0007669"/>
    <property type="project" value="UniProtKB-ARBA"/>
</dbReference>
<dbReference type="InterPro" id="IPR015856">
    <property type="entry name" value="ABC_transpr_CbiO/EcfA_su"/>
</dbReference>
<evidence type="ECO:0000256" key="7">
    <source>
        <dbReference type="ARBA" id="ARBA00022967"/>
    </source>
</evidence>
<dbReference type="GO" id="GO:0016887">
    <property type="term" value="F:ATP hydrolysis activity"/>
    <property type="evidence" value="ECO:0007669"/>
    <property type="project" value="InterPro"/>
</dbReference>
<dbReference type="Proteomes" id="UP000198571">
    <property type="component" value="Unassembled WGS sequence"/>
</dbReference>
<dbReference type="EMBL" id="FOGT01000009">
    <property type="protein sequence ID" value="SES16342.1"/>
    <property type="molecule type" value="Genomic_DNA"/>
</dbReference>
<keyword evidence="5" id="KW-0547">Nucleotide-binding</keyword>
<dbReference type="CDD" id="cd03225">
    <property type="entry name" value="ABC_cobalt_CbiO_domain1"/>
    <property type="match status" value="1"/>
</dbReference>
<evidence type="ECO:0000256" key="6">
    <source>
        <dbReference type="ARBA" id="ARBA00022840"/>
    </source>
</evidence>
<dbReference type="NCBIfam" id="TIGR04520">
    <property type="entry name" value="ECF_ATPase_1"/>
    <property type="match status" value="1"/>
</dbReference>
<comment type="subcellular location">
    <subcellularLocation>
        <location evidence="1">Cell membrane</location>
        <topology evidence="1">Peripheral membrane protein</topology>
    </subcellularLocation>
</comment>
<keyword evidence="4" id="KW-1003">Cell membrane</keyword>
<dbReference type="SMART" id="SM00382">
    <property type="entry name" value="AAA"/>
    <property type="match status" value="1"/>
</dbReference>
<dbReference type="GO" id="GO:0042626">
    <property type="term" value="F:ATPase-coupled transmembrane transporter activity"/>
    <property type="evidence" value="ECO:0007669"/>
    <property type="project" value="TreeGrafter"/>
</dbReference>
<evidence type="ECO:0000256" key="4">
    <source>
        <dbReference type="ARBA" id="ARBA00022475"/>
    </source>
</evidence>
<dbReference type="GO" id="GO:0043190">
    <property type="term" value="C:ATP-binding cassette (ABC) transporter complex"/>
    <property type="evidence" value="ECO:0007669"/>
    <property type="project" value="TreeGrafter"/>
</dbReference>
<evidence type="ECO:0000259" key="9">
    <source>
        <dbReference type="PROSITE" id="PS50893"/>
    </source>
</evidence>
<dbReference type="InterPro" id="IPR030947">
    <property type="entry name" value="EcfA_1"/>
</dbReference>
<dbReference type="PANTHER" id="PTHR43553">
    <property type="entry name" value="HEAVY METAL TRANSPORTER"/>
    <property type="match status" value="1"/>
</dbReference>
<evidence type="ECO:0000256" key="8">
    <source>
        <dbReference type="ARBA" id="ARBA00023136"/>
    </source>
</evidence>
<comment type="similarity">
    <text evidence="2">Belongs to the ABC transporter superfamily.</text>
</comment>
<evidence type="ECO:0000313" key="10">
    <source>
        <dbReference type="EMBL" id="SES16342.1"/>
    </source>
</evidence>
<dbReference type="InterPro" id="IPR017871">
    <property type="entry name" value="ABC_transporter-like_CS"/>
</dbReference>
<dbReference type="GO" id="GO:0005524">
    <property type="term" value="F:ATP binding"/>
    <property type="evidence" value="ECO:0007669"/>
    <property type="project" value="UniProtKB-KW"/>
</dbReference>
<reference evidence="11" key="1">
    <citation type="submission" date="2016-10" db="EMBL/GenBank/DDBJ databases">
        <authorList>
            <person name="Varghese N."/>
            <person name="Submissions S."/>
        </authorList>
    </citation>
    <scope>NUCLEOTIDE SEQUENCE [LARGE SCALE GENOMIC DNA]</scope>
    <source>
        <strain evidence="11">S9</strain>
    </source>
</reference>
<dbReference type="PROSITE" id="PS50893">
    <property type="entry name" value="ABC_TRANSPORTER_2"/>
    <property type="match status" value="1"/>
</dbReference>
<dbReference type="AlphaFoldDB" id="A0A1H9V3U4"/>
<dbReference type="SUPFAM" id="SSF52540">
    <property type="entry name" value="P-loop containing nucleoside triphosphate hydrolases"/>
    <property type="match status" value="1"/>
</dbReference>
<dbReference type="FunFam" id="3.40.50.300:FF:000224">
    <property type="entry name" value="Energy-coupling factor transporter ATP-binding protein EcfA"/>
    <property type="match status" value="1"/>
</dbReference>
<evidence type="ECO:0000256" key="2">
    <source>
        <dbReference type="ARBA" id="ARBA00005417"/>
    </source>
</evidence>
<dbReference type="InterPro" id="IPR003439">
    <property type="entry name" value="ABC_transporter-like_ATP-bd"/>
</dbReference>
<keyword evidence="3" id="KW-0813">Transport</keyword>
<evidence type="ECO:0000313" key="11">
    <source>
        <dbReference type="Proteomes" id="UP000198571"/>
    </source>
</evidence>
<keyword evidence="6 10" id="KW-0067">ATP-binding</keyword>
<sequence>MTYDIQVKGLSFRYHEQAPYVLKDISLEVKRGEWLAVLGHNGSGKSTLAKFFNALHVPEEGEVMACGHLTNDPSQHPFIRRQVGMVFQNPDNQLVAPTVEDDVAFGLENAGVPYDEMQKRVYESISRLGLSGLEKQEPHRLSGGQKQRVALAGALALRPRVIVLDEATSMLDPMGRQEVIATVQKLREEENLTIVTITHDVREAVSADRIIVLKEGRIEQDGTPQDILTNESALHQAQLKTPFAVQVAQELRKYHVRLPDNVLTEEELVEALCRLKQTTSHINI</sequence>
<protein>
    <submittedName>
        <fullName evidence="10">Energy-coupling factor transport system ATP-binding protein</fullName>
    </submittedName>
</protein>
<dbReference type="InterPro" id="IPR003593">
    <property type="entry name" value="AAA+_ATPase"/>
</dbReference>
<organism evidence="10 11">
    <name type="scientific">Salipaludibacillus aurantiacus</name>
    <dbReference type="NCBI Taxonomy" id="1601833"/>
    <lineage>
        <taxon>Bacteria</taxon>
        <taxon>Bacillati</taxon>
        <taxon>Bacillota</taxon>
        <taxon>Bacilli</taxon>
        <taxon>Bacillales</taxon>
        <taxon>Bacillaceae</taxon>
    </lineage>
</organism>
<feature type="domain" description="ABC transporter" evidence="9">
    <location>
        <begin position="5"/>
        <end position="240"/>
    </location>
</feature>
<keyword evidence="11" id="KW-1185">Reference proteome</keyword>
<dbReference type="PROSITE" id="PS00211">
    <property type="entry name" value="ABC_TRANSPORTER_1"/>
    <property type="match status" value="1"/>
</dbReference>
<accession>A0A1H9V3U4</accession>
<dbReference type="InterPro" id="IPR027417">
    <property type="entry name" value="P-loop_NTPase"/>
</dbReference>
<evidence type="ECO:0000256" key="1">
    <source>
        <dbReference type="ARBA" id="ARBA00004202"/>
    </source>
</evidence>
<dbReference type="PANTHER" id="PTHR43553:SF24">
    <property type="entry name" value="ENERGY-COUPLING FACTOR TRANSPORTER ATP-BINDING PROTEIN ECFA1"/>
    <property type="match status" value="1"/>
</dbReference>
<dbReference type="Gene3D" id="3.40.50.300">
    <property type="entry name" value="P-loop containing nucleotide triphosphate hydrolases"/>
    <property type="match status" value="1"/>
</dbReference>
<keyword evidence="7" id="KW-1278">Translocase</keyword>
<dbReference type="OrthoDB" id="9784332at2"/>
<dbReference type="Pfam" id="PF00005">
    <property type="entry name" value="ABC_tran"/>
    <property type="match status" value="1"/>
</dbReference>
<name>A0A1H9V3U4_9BACI</name>
<dbReference type="STRING" id="1601833.SAMN05518684_109140"/>
<dbReference type="NCBIfam" id="NF010167">
    <property type="entry name" value="PRK13648.1"/>
    <property type="match status" value="1"/>
</dbReference>
<evidence type="ECO:0000256" key="5">
    <source>
        <dbReference type="ARBA" id="ARBA00022741"/>
    </source>
</evidence>
<proteinExistence type="inferred from homology"/>